<dbReference type="EMBL" id="BSXS01000649">
    <property type="protein sequence ID" value="GME73321.1"/>
    <property type="molecule type" value="Genomic_DNA"/>
</dbReference>
<proteinExistence type="predicted"/>
<sequence>MRYHIVDLFTQTKDTDPDLRFMALNDLEKEVLNAPESFQQSEKNEYSGILLRCLDDEASSVRTQALKCYESFAPIMGSLSISVITTLTKKKTDKISITSSIYTMAIHNIVKNLPSDEGIEKDIIKIGLQQIFSSSQNFFKTIDYIEILSDLLEFLGTSFSSSQLTNTAQLLIDASYKADAVISKKSIVSLNTLARSITSQDQLTVLLSKISANSNSNTSTKTQITTFGILNNLIRGNPALLGNLIQDLWTTVVNGLKLDSLHAPDEDFDTQQEIEEIRSEGLTCIASMVENFAPEIMETYINDILGISARFITYDPYADDDDQEDEGSDMDEDEDDYEDSDIDEEYDDDDDSSGLSWKLRRDAPKLVIEGY</sequence>
<evidence type="ECO:0000313" key="2">
    <source>
        <dbReference type="Proteomes" id="UP001165064"/>
    </source>
</evidence>
<accession>A0ACB5SUF3</accession>
<evidence type="ECO:0000313" key="1">
    <source>
        <dbReference type="EMBL" id="GME73321.1"/>
    </source>
</evidence>
<dbReference type="Proteomes" id="UP001165064">
    <property type="component" value="Unassembled WGS sequence"/>
</dbReference>
<comment type="caution">
    <text evidence="1">The sequence shown here is derived from an EMBL/GenBank/DDBJ whole genome shotgun (WGS) entry which is preliminary data.</text>
</comment>
<organism evidence="1 2">
    <name type="scientific">Ambrosiozyma monospora</name>
    <name type="common">Yeast</name>
    <name type="synonym">Endomycopsis monosporus</name>
    <dbReference type="NCBI Taxonomy" id="43982"/>
    <lineage>
        <taxon>Eukaryota</taxon>
        <taxon>Fungi</taxon>
        <taxon>Dikarya</taxon>
        <taxon>Ascomycota</taxon>
        <taxon>Saccharomycotina</taxon>
        <taxon>Pichiomycetes</taxon>
        <taxon>Pichiales</taxon>
        <taxon>Pichiaceae</taxon>
        <taxon>Ambrosiozyma</taxon>
    </lineage>
</organism>
<name>A0ACB5SUF3_AMBMO</name>
<keyword evidence="2" id="KW-1185">Reference proteome</keyword>
<reference evidence="1" key="1">
    <citation type="submission" date="2023-04" db="EMBL/GenBank/DDBJ databases">
        <title>Ambrosiozyma monospora NBRC 10751.</title>
        <authorList>
            <person name="Ichikawa N."/>
            <person name="Sato H."/>
            <person name="Tonouchi N."/>
        </authorList>
    </citation>
    <scope>NUCLEOTIDE SEQUENCE</scope>
    <source>
        <strain evidence="1">NBRC 10751</strain>
    </source>
</reference>
<protein>
    <submittedName>
        <fullName evidence="1">Unnamed protein product</fullName>
    </submittedName>
</protein>
<gene>
    <name evidence="1" type="ORF">Amon02_000135200</name>
</gene>